<dbReference type="GO" id="GO:0043215">
    <property type="term" value="P:daunorubicin transport"/>
    <property type="evidence" value="ECO:0007669"/>
    <property type="project" value="InterPro"/>
</dbReference>
<dbReference type="Pfam" id="PF13732">
    <property type="entry name" value="DrrA1-3_C"/>
    <property type="match status" value="1"/>
</dbReference>
<protein>
    <submittedName>
        <fullName evidence="7">ABC-2 type transport system ATP-binding protein</fullName>
    </submittedName>
</protein>
<comment type="similarity">
    <text evidence="5">Belongs to the ABC transporter superfamily. Drug exporter-1 (DrugE1) (TC 3.A.1.105) family.</text>
</comment>
<evidence type="ECO:0000256" key="5">
    <source>
        <dbReference type="ARBA" id="ARBA00049985"/>
    </source>
</evidence>
<proteinExistence type="inferred from homology"/>
<keyword evidence="3" id="KW-0547">Nucleotide-binding</keyword>
<dbReference type="OrthoDB" id="9804819at2"/>
<feature type="domain" description="ABC transporter" evidence="6">
    <location>
        <begin position="10"/>
        <end position="244"/>
    </location>
</feature>
<dbReference type="GO" id="GO:1900753">
    <property type="term" value="P:doxorubicin transport"/>
    <property type="evidence" value="ECO:0007669"/>
    <property type="project" value="InterPro"/>
</dbReference>
<keyword evidence="4 7" id="KW-0067">ATP-binding</keyword>
<dbReference type="Pfam" id="PF00005">
    <property type="entry name" value="ABC_tran"/>
    <property type="match status" value="1"/>
</dbReference>
<evidence type="ECO:0000313" key="7">
    <source>
        <dbReference type="EMBL" id="SFF24171.1"/>
    </source>
</evidence>
<dbReference type="GO" id="GO:0005886">
    <property type="term" value="C:plasma membrane"/>
    <property type="evidence" value="ECO:0007669"/>
    <property type="project" value="UniProtKB-SubCell"/>
</dbReference>
<dbReference type="RefSeq" id="WP_092199793.1">
    <property type="nucleotide sequence ID" value="NZ_FOND01000010.1"/>
</dbReference>
<dbReference type="PROSITE" id="PS50893">
    <property type="entry name" value="ABC_TRANSPORTER_2"/>
    <property type="match status" value="1"/>
</dbReference>
<dbReference type="PANTHER" id="PTHR43582">
    <property type="entry name" value="LINEARMYCIN RESISTANCE ATP-BINDING PROTEIN LNRL"/>
    <property type="match status" value="1"/>
</dbReference>
<dbReference type="InterPro" id="IPR003593">
    <property type="entry name" value="AAA+_ATPase"/>
</dbReference>
<dbReference type="STRING" id="1798228.SAMN05216574_110106"/>
<keyword evidence="8" id="KW-1185">Reference proteome</keyword>
<evidence type="ECO:0000256" key="2">
    <source>
        <dbReference type="ARBA" id="ARBA00022448"/>
    </source>
</evidence>
<dbReference type="PROSITE" id="PS00211">
    <property type="entry name" value="ABC_TRANSPORTER_1"/>
    <property type="match status" value="1"/>
</dbReference>
<evidence type="ECO:0000256" key="1">
    <source>
        <dbReference type="ARBA" id="ARBA00004413"/>
    </source>
</evidence>
<evidence type="ECO:0000256" key="4">
    <source>
        <dbReference type="ARBA" id="ARBA00022840"/>
    </source>
</evidence>
<dbReference type="GO" id="GO:0005524">
    <property type="term" value="F:ATP binding"/>
    <property type="evidence" value="ECO:0007669"/>
    <property type="project" value="UniProtKB-KW"/>
</dbReference>
<dbReference type="InterPro" id="IPR005894">
    <property type="entry name" value="DrrA"/>
</dbReference>
<dbReference type="Gene3D" id="3.40.50.300">
    <property type="entry name" value="P-loop containing nucleotide triphosphate hydrolases"/>
    <property type="match status" value="1"/>
</dbReference>
<dbReference type="InterPro" id="IPR025302">
    <property type="entry name" value="DrrA1/2-like_C"/>
</dbReference>
<name>A0A1I2H6B3_9ACTN</name>
<dbReference type="SMART" id="SM00382">
    <property type="entry name" value="AAA"/>
    <property type="match status" value="1"/>
</dbReference>
<dbReference type="Proteomes" id="UP000198589">
    <property type="component" value="Unassembled WGS sequence"/>
</dbReference>
<evidence type="ECO:0000259" key="6">
    <source>
        <dbReference type="PROSITE" id="PS50893"/>
    </source>
</evidence>
<dbReference type="PANTHER" id="PTHR43582:SF2">
    <property type="entry name" value="LINEARMYCIN RESISTANCE ATP-BINDING PROTEIN LNRL"/>
    <property type="match status" value="1"/>
</dbReference>
<dbReference type="SUPFAM" id="SSF52540">
    <property type="entry name" value="P-loop containing nucleoside triphosphate hydrolases"/>
    <property type="match status" value="1"/>
</dbReference>
<dbReference type="EMBL" id="FOND01000010">
    <property type="protein sequence ID" value="SFF24171.1"/>
    <property type="molecule type" value="Genomic_DNA"/>
</dbReference>
<reference evidence="8" key="1">
    <citation type="submission" date="2016-10" db="EMBL/GenBank/DDBJ databases">
        <authorList>
            <person name="Varghese N."/>
            <person name="Submissions S."/>
        </authorList>
    </citation>
    <scope>NUCLEOTIDE SEQUENCE [LARGE SCALE GENOMIC DNA]</scope>
    <source>
        <strain evidence="8">DSM 46838</strain>
    </source>
</reference>
<dbReference type="GO" id="GO:0016887">
    <property type="term" value="F:ATP hydrolysis activity"/>
    <property type="evidence" value="ECO:0007669"/>
    <property type="project" value="InterPro"/>
</dbReference>
<accession>A0A1I2H6B3</accession>
<sequence>MSNTVRGAAIEVAALTKTYKSGDHQVEAVKGIDLRVEAGQTYGFLGPNGAGKSTTIEMLCTIRNPTSGSARVAGYDVVTQRDQVRRRIGLVFQQQTLDLQLTAEQNLRFHADLYGLGRADAERRIAEVLEMVALADRRSDVVMKFSGGMKRRLEIARGLVHAPQVLFLDEPTIGLDPQTRAAIWDYLHDLRQRTEITVFVTTHYMDEAEHCDRIAIMDHGEIAVEDTPEALKSSIGTDRIALRTDDDELAIARIRERLGVEAGVHEGQVTIAVPEGAQVVPRLFTELGVHIHSVTVTRPSLDDVFMTYTGRTIRDSEGPQGSVNPFAGRR</sequence>
<dbReference type="InterPro" id="IPR017871">
    <property type="entry name" value="ABC_transporter-like_CS"/>
</dbReference>
<evidence type="ECO:0000313" key="8">
    <source>
        <dbReference type="Proteomes" id="UP000198589"/>
    </source>
</evidence>
<dbReference type="NCBIfam" id="TIGR01188">
    <property type="entry name" value="drrA"/>
    <property type="match status" value="1"/>
</dbReference>
<organism evidence="7 8">
    <name type="scientific">Blastococcus tunisiensis</name>
    <dbReference type="NCBI Taxonomy" id="1798228"/>
    <lineage>
        <taxon>Bacteria</taxon>
        <taxon>Bacillati</taxon>
        <taxon>Actinomycetota</taxon>
        <taxon>Actinomycetes</taxon>
        <taxon>Geodermatophilales</taxon>
        <taxon>Geodermatophilaceae</taxon>
        <taxon>Blastococcus</taxon>
    </lineage>
</organism>
<dbReference type="AlphaFoldDB" id="A0A1I2H6B3"/>
<comment type="subcellular location">
    <subcellularLocation>
        <location evidence="1">Cell membrane</location>
        <topology evidence="1">Peripheral membrane protein</topology>
        <orientation evidence="1">Cytoplasmic side</orientation>
    </subcellularLocation>
</comment>
<keyword evidence="2" id="KW-0813">Transport</keyword>
<gene>
    <name evidence="7" type="ORF">SAMN05216574_110106</name>
</gene>
<dbReference type="InterPro" id="IPR003439">
    <property type="entry name" value="ABC_transporter-like_ATP-bd"/>
</dbReference>
<evidence type="ECO:0000256" key="3">
    <source>
        <dbReference type="ARBA" id="ARBA00022741"/>
    </source>
</evidence>
<dbReference type="InterPro" id="IPR027417">
    <property type="entry name" value="P-loop_NTPase"/>
</dbReference>